<dbReference type="Proteomes" id="UP000027586">
    <property type="component" value="Unassembled WGS sequence"/>
</dbReference>
<evidence type="ECO:0000313" key="7">
    <source>
        <dbReference type="EMBL" id="CDH53043.1"/>
    </source>
</evidence>
<evidence type="ECO:0000256" key="3">
    <source>
        <dbReference type="ARBA" id="ARBA00023122"/>
    </source>
</evidence>
<dbReference type="PANTHER" id="PTHR13780">
    <property type="entry name" value="AMP-ACTIVATED PROTEIN KINASE, GAMMA REGULATORY SUBUNIT"/>
    <property type="match status" value="1"/>
</dbReference>
<keyword evidence="3 4" id="KW-0129">CBS domain</keyword>
<dbReference type="GO" id="GO:0031588">
    <property type="term" value="C:nucleotide-activated protein kinase complex"/>
    <property type="evidence" value="ECO:0007669"/>
    <property type="project" value="EnsemblFungi"/>
</dbReference>
<dbReference type="GO" id="GO:2000217">
    <property type="term" value="P:regulation of invasive growth in response to glucose limitation"/>
    <property type="evidence" value="ECO:0007669"/>
    <property type="project" value="EnsemblFungi"/>
</dbReference>
<dbReference type="GO" id="GO:0043531">
    <property type="term" value="F:ADP binding"/>
    <property type="evidence" value="ECO:0007669"/>
    <property type="project" value="EnsemblFungi"/>
</dbReference>
<dbReference type="GO" id="GO:0005524">
    <property type="term" value="F:ATP binding"/>
    <property type="evidence" value="ECO:0007669"/>
    <property type="project" value="EnsemblFungi"/>
</dbReference>
<dbReference type="InterPro" id="IPR000644">
    <property type="entry name" value="CBS_dom"/>
</dbReference>
<feature type="region of interest" description="Disordered" evidence="5">
    <location>
        <begin position="1"/>
        <end position="33"/>
    </location>
</feature>
<evidence type="ECO:0000256" key="5">
    <source>
        <dbReference type="SAM" id="MobiDB-lite"/>
    </source>
</evidence>
<dbReference type="GO" id="GO:0006357">
    <property type="term" value="P:regulation of transcription by RNA polymerase II"/>
    <property type="evidence" value="ECO:0007669"/>
    <property type="project" value="EnsemblFungi"/>
</dbReference>
<dbReference type="GO" id="GO:0045722">
    <property type="term" value="P:positive regulation of gluconeogenesis"/>
    <property type="evidence" value="ECO:0007669"/>
    <property type="project" value="EnsemblFungi"/>
</dbReference>
<dbReference type="OrthoDB" id="286637at2759"/>
<dbReference type="GO" id="GO:0005737">
    <property type="term" value="C:cytoplasm"/>
    <property type="evidence" value="ECO:0007669"/>
    <property type="project" value="EnsemblFungi"/>
</dbReference>
<dbReference type="CDD" id="cd04618">
    <property type="entry name" value="CBS_euAMPK_gamma-like_repeat1"/>
    <property type="match status" value="1"/>
</dbReference>
<evidence type="ECO:0000259" key="6">
    <source>
        <dbReference type="PROSITE" id="PS51371"/>
    </source>
</evidence>
<dbReference type="GO" id="GO:0005886">
    <property type="term" value="C:plasma membrane"/>
    <property type="evidence" value="ECO:0007669"/>
    <property type="project" value="EnsemblFungi"/>
</dbReference>
<feature type="domain" description="CBS" evidence="6">
    <location>
        <begin position="289"/>
        <end position="348"/>
    </location>
</feature>
<reference evidence="7" key="1">
    <citation type="submission" date="2013-08" db="EMBL/GenBank/DDBJ databases">
        <title>Gene expansion shapes genome architecture in the human pathogen Lichtheimia corymbifera: an evolutionary genomics analysis in the ancient terrestrial Mucorales (Mucoromycotina).</title>
        <authorList>
            <person name="Schwartze V.U."/>
            <person name="Winter S."/>
            <person name="Shelest E."/>
            <person name="Marcet-Houben M."/>
            <person name="Horn F."/>
            <person name="Wehner S."/>
            <person name="Hoffmann K."/>
            <person name="Riege K."/>
            <person name="Sammeth M."/>
            <person name="Nowrousian M."/>
            <person name="Valiante V."/>
            <person name="Linde J."/>
            <person name="Jacobsen I.D."/>
            <person name="Marz M."/>
            <person name="Brakhage A.A."/>
            <person name="Gabaldon T."/>
            <person name="Bocker S."/>
            <person name="Voigt K."/>
        </authorList>
    </citation>
    <scope>NUCLEOTIDE SEQUENCE [LARGE SCALE GENOMIC DNA]</scope>
    <source>
        <strain evidence="7">FSU 9682</strain>
    </source>
</reference>
<evidence type="ECO:0000313" key="8">
    <source>
        <dbReference type="Proteomes" id="UP000027586"/>
    </source>
</evidence>
<comment type="similarity">
    <text evidence="1">Belongs to the 5'-AMP-activated protein kinase gamma subunit family.</text>
</comment>
<dbReference type="CDD" id="cd04641">
    <property type="entry name" value="CBS_euAMPK_gamma-like_repeat2"/>
    <property type="match status" value="1"/>
</dbReference>
<accession>A0A068RSB4</accession>
<dbReference type="Pfam" id="PF00571">
    <property type="entry name" value="CBS"/>
    <property type="match status" value="2"/>
</dbReference>
<name>A0A068RSB4_9FUNG</name>
<gene>
    <name evidence="7" type="ORF">LCOR_04451.1</name>
</gene>
<sequence>MNTSSSSPPQPPSNEDHESLLLESPSPPAAATATDLEEPCEIQTHMRSFLKQHTAYDVLPVSYRLIVFDTRLLVKKALGALVQNGIVSAPLWSSDTHQFAGMLTVSDFVHLIQYYYHHMSVEDALQDIEKFEIGHLRDLEKKLDMPAPQLVSMHPMATLYDACQLLATSRAHRVPLLDHDHLGTETIISVVTQYRILKFIAVNFKHTQSLRRTLADLKIGTYKNIATATMTTPVVDLINTFVDKKISAVPIVDDQNVVLNVYETVDVMSIARAGRFNDLDMPVEEALEARPKNYPGVHTCTLNDTLYSVFRTIRKQRVYRLIVIDQDQKLVGIVSLSDILGYLVGYEH</sequence>
<dbReference type="VEuPathDB" id="FungiDB:LCOR_04451.1"/>
<dbReference type="InterPro" id="IPR046342">
    <property type="entry name" value="CBS_dom_sf"/>
</dbReference>
<comment type="caution">
    <text evidence="7">The sequence shown here is derived from an EMBL/GenBank/DDBJ whole genome shotgun (WGS) entry which is preliminary data.</text>
</comment>
<organism evidence="7 8">
    <name type="scientific">Lichtheimia corymbifera JMRC:FSU:9682</name>
    <dbReference type="NCBI Taxonomy" id="1263082"/>
    <lineage>
        <taxon>Eukaryota</taxon>
        <taxon>Fungi</taxon>
        <taxon>Fungi incertae sedis</taxon>
        <taxon>Mucoromycota</taxon>
        <taxon>Mucoromycotina</taxon>
        <taxon>Mucoromycetes</taxon>
        <taxon>Mucorales</taxon>
        <taxon>Lichtheimiaceae</taxon>
        <taxon>Lichtheimia</taxon>
    </lineage>
</organism>
<feature type="domain" description="CBS" evidence="6">
    <location>
        <begin position="145"/>
        <end position="209"/>
    </location>
</feature>
<dbReference type="GO" id="GO:0043539">
    <property type="term" value="F:protein serine/threonine kinase activator activity"/>
    <property type="evidence" value="ECO:0007669"/>
    <property type="project" value="EnsemblFungi"/>
</dbReference>
<dbReference type="STRING" id="1263082.A0A068RSB4"/>
<dbReference type="Gene3D" id="3.10.580.10">
    <property type="entry name" value="CBS-domain"/>
    <property type="match status" value="2"/>
</dbReference>
<dbReference type="EMBL" id="CBTN010000015">
    <property type="protein sequence ID" value="CDH53043.1"/>
    <property type="molecule type" value="Genomic_DNA"/>
</dbReference>
<proteinExistence type="inferred from homology"/>
<keyword evidence="8" id="KW-1185">Reference proteome</keyword>
<dbReference type="SMART" id="SM00116">
    <property type="entry name" value="CBS"/>
    <property type="match status" value="4"/>
</dbReference>
<dbReference type="SUPFAM" id="SSF54631">
    <property type="entry name" value="CBS-domain pair"/>
    <property type="match status" value="2"/>
</dbReference>
<dbReference type="GO" id="GO:0006914">
    <property type="term" value="P:autophagy"/>
    <property type="evidence" value="ECO:0007669"/>
    <property type="project" value="EnsemblFungi"/>
</dbReference>
<dbReference type="AlphaFoldDB" id="A0A068RSB4"/>
<evidence type="ECO:0000256" key="1">
    <source>
        <dbReference type="ARBA" id="ARBA00006750"/>
    </source>
</evidence>
<dbReference type="GO" id="GO:0005641">
    <property type="term" value="C:nuclear envelope lumen"/>
    <property type="evidence" value="ECO:0007669"/>
    <property type="project" value="EnsemblFungi"/>
</dbReference>
<dbReference type="InterPro" id="IPR050511">
    <property type="entry name" value="AMPK_gamma/SDS23_families"/>
</dbReference>
<dbReference type="GO" id="GO:0007031">
    <property type="term" value="P:peroxisome organization"/>
    <property type="evidence" value="ECO:0007669"/>
    <property type="project" value="EnsemblFungi"/>
</dbReference>
<feature type="domain" description="CBS" evidence="6">
    <location>
        <begin position="221"/>
        <end position="279"/>
    </location>
</feature>
<evidence type="ECO:0000256" key="4">
    <source>
        <dbReference type="PROSITE-ProRule" id="PRU00703"/>
    </source>
</evidence>
<protein>
    <submittedName>
        <fullName evidence="7">Nuclear protein snf4</fullName>
    </submittedName>
</protein>
<dbReference type="GO" id="GO:0030447">
    <property type="term" value="P:filamentous growth"/>
    <property type="evidence" value="ECO:0007669"/>
    <property type="project" value="EnsemblFungi"/>
</dbReference>
<dbReference type="GO" id="GO:0019901">
    <property type="term" value="F:protein kinase binding"/>
    <property type="evidence" value="ECO:0007669"/>
    <property type="project" value="TreeGrafter"/>
</dbReference>
<dbReference type="GO" id="GO:0004679">
    <property type="term" value="F:AMP-activated protein kinase activity"/>
    <property type="evidence" value="ECO:0007669"/>
    <property type="project" value="EnsemblFungi"/>
</dbReference>
<dbReference type="PROSITE" id="PS51371">
    <property type="entry name" value="CBS"/>
    <property type="match status" value="3"/>
</dbReference>
<dbReference type="GO" id="GO:0042802">
    <property type="term" value="F:identical protein binding"/>
    <property type="evidence" value="ECO:0007669"/>
    <property type="project" value="EnsemblFungi"/>
</dbReference>
<keyword evidence="2" id="KW-0677">Repeat</keyword>
<evidence type="ECO:0000256" key="2">
    <source>
        <dbReference type="ARBA" id="ARBA00022737"/>
    </source>
</evidence>
<dbReference type="PANTHER" id="PTHR13780:SF35">
    <property type="entry name" value="LD22662P"/>
    <property type="match status" value="1"/>
</dbReference>
<dbReference type="GO" id="GO:0016208">
    <property type="term" value="F:AMP binding"/>
    <property type="evidence" value="ECO:0007669"/>
    <property type="project" value="EnsemblFungi"/>
</dbReference>